<evidence type="ECO:0000256" key="7">
    <source>
        <dbReference type="ARBA" id="ARBA00023136"/>
    </source>
</evidence>
<feature type="transmembrane region" description="Helical" evidence="9">
    <location>
        <begin position="461"/>
        <end position="479"/>
    </location>
</feature>
<evidence type="ECO:0000256" key="3">
    <source>
        <dbReference type="ARBA" id="ARBA00022475"/>
    </source>
</evidence>
<dbReference type="InterPro" id="IPR027463">
    <property type="entry name" value="AcrB_DN_DC_subdom"/>
</dbReference>
<feature type="region of interest" description="Disordered" evidence="8">
    <location>
        <begin position="1020"/>
        <end position="1046"/>
    </location>
</feature>
<dbReference type="PANTHER" id="PTHR32063:SF28">
    <property type="entry name" value="BLR2861 PROTEIN"/>
    <property type="match status" value="1"/>
</dbReference>
<feature type="transmembrane region" description="Helical" evidence="9">
    <location>
        <begin position="984"/>
        <end position="1010"/>
    </location>
</feature>
<dbReference type="Gene3D" id="3.30.70.1440">
    <property type="entry name" value="Multidrug efflux transporter AcrB pore domain"/>
    <property type="match status" value="1"/>
</dbReference>
<dbReference type="GO" id="GO:0005886">
    <property type="term" value="C:plasma membrane"/>
    <property type="evidence" value="ECO:0007669"/>
    <property type="project" value="UniProtKB-SubCell"/>
</dbReference>
<evidence type="ECO:0000256" key="9">
    <source>
        <dbReference type="SAM" id="Phobius"/>
    </source>
</evidence>
<proteinExistence type="predicted"/>
<keyword evidence="3" id="KW-1003">Cell membrane</keyword>
<dbReference type="FunFam" id="1.20.1640.10:FF:000001">
    <property type="entry name" value="Efflux pump membrane transporter"/>
    <property type="match status" value="1"/>
</dbReference>
<organism evidence="10 11">
    <name type="scientific">Nibricoccus aquaticus</name>
    <dbReference type="NCBI Taxonomy" id="2576891"/>
    <lineage>
        <taxon>Bacteria</taxon>
        <taxon>Pseudomonadati</taxon>
        <taxon>Verrucomicrobiota</taxon>
        <taxon>Opitutia</taxon>
        <taxon>Opitutales</taxon>
        <taxon>Opitutaceae</taxon>
        <taxon>Nibricoccus</taxon>
    </lineage>
</organism>
<evidence type="ECO:0000256" key="5">
    <source>
        <dbReference type="ARBA" id="ARBA00022692"/>
    </source>
</evidence>
<dbReference type="Proteomes" id="UP000217265">
    <property type="component" value="Chromosome"/>
</dbReference>
<keyword evidence="7 9" id="KW-0472">Membrane</keyword>
<dbReference type="SUPFAM" id="SSF82714">
    <property type="entry name" value="Multidrug efflux transporter AcrB TolC docking domain, DN and DC subdomains"/>
    <property type="match status" value="2"/>
</dbReference>
<dbReference type="Pfam" id="PF00873">
    <property type="entry name" value="ACR_tran"/>
    <property type="match status" value="1"/>
</dbReference>
<gene>
    <name evidence="10" type="ORF">CMV30_12700</name>
</gene>
<sequence>MSLASLSIRRPVLAGVLSFTIVLLGALSATRLGVREYPAVDPPVVTIITTYPGASAEVIESQITEPIEAAVNAVAGISNLTSISREGSSQVRVEFGIDINLEAAANDVRDQLGRASRNLPADANPPIVNKSDADSNPFFGVVVSSPSRSLLELSAYADNLRERLQTVPGVSNIDLVGEKRYAMRLWMDPSRLAAYGLTPLDVRSALQRENIELPSGRIEGANVELTVRTLSRLATPEEFGRVILKRDGDQIVRFSDIGYAELGPQNLRSILKVGSTPMIGVYVRPQPGANQLEISDQLRTRLAQIEKEKPADIDFAIGYDNTTYVRTAIHEVQETLLIAFGLVVLVIFIFLRDWRSTLIPMLAIPVSIVGTFLIMDLAGFSINVLTLLGLVLAIGLVVDDAIVVLENIYAKIEQGMEPFEAGIKGTQEIFVAVISTTIALAAVFMPVIFLGGLTGKLFREFGVVIAGAVIISAFVALTLTPMMSVRLLKPHGQQNWLYNRTEPFFAGLTRAYENSLASFLRFPWFAFVVLAGSIAIIVACNRALPRELTPLEDRGRIWVRTTAPEGASYDYTVNYLDDLTQIVREQLGDEYVVTMTQAPVGGPGGIGSANAGFVRVFLKDRGDRKFTQQELAAKLQAAVRPLTGARTSVSQEPSIGERRGAGLSAQLVIQAAELSDLEGALDKFLQEASKSPAFSFVDSDLKFNQPEVRISIDRDKAQSLGVSAADIASTLQAALSGQRFGYFIFNGKQYEVLGQLLREDRAKTSDLGAINVKAASGETIPLDNLITLTETSSAPQLYRYNRFVAATISGNLNNGYTLGQGNDALLAAAKATLDDRFTTEFTGASKDFIESSSSLGFVFALALILVYLVLAAQFESFRDPFTIMLTVPLALAGAFVTLWLFKETLNIFSQIGLIMLIGLVTKNGILLVEFATQRRHAGVDAKTAMTEAASSRFRPILMTSLCTILGVLPIALALGAGAESRVSMGLGVIGGLLVGTALTLYVIPAFYLLISGHEKTKAPAQASHNAPASPESHSVTLPATSAARSI</sequence>
<keyword evidence="4" id="KW-0997">Cell inner membrane</keyword>
<evidence type="ECO:0000256" key="1">
    <source>
        <dbReference type="ARBA" id="ARBA00004429"/>
    </source>
</evidence>
<dbReference type="Gene3D" id="3.30.70.1430">
    <property type="entry name" value="Multidrug efflux transporter AcrB pore domain"/>
    <property type="match status" value="2"/>
</dbReference>
<dbReference type="PANTHER" id="PTHR32063">
    <property type="match status" value="1"/>
</dbReference>
<feature type="transmembrane region" description="Helical" evidence="9">
    <location>
        <begin position="384"/>
        <end position="408"/>
    </location>
</feature>
<dbReference type="InterPro" id="IPR001036">
    <property type="entry name" value="Acrflvin-R"/>
</dbReference>
<keyword evidence="6 9" id="KW-1133">Transmembrane helix</keyword>
<comment type="subcellular location">
    <subcellularLocation>
        <location evidence="1">Cell inner membrane</location>
        <topology evidence="1">Multi-pass membrane protein</topology>
    </subcellularLocation>
</comment>
<evidence type="ECO:0000256" key="8">
    <source>
        <dbReference type="SAM" id="MobiDB-lite"/>
    </source>
</evidence>
<reference evidence="10 11" key="1">
    <citation type="submission" date="2017-09" db="EMBL/GenBank/DDBJ databases">
        <title>Complete genome sequence of Verrucomicrobial strain HZ-65, isolated from freshwater.</title>
        <authorList>
            <person name="Choi A."/>
        </authorList>
    </citation>
    <scope>NUCLEOTIDE SEQUENCE [LARGE SCALE GENOMIC DNA]</scope>
    <source>
        <strain evidence="10 11">HZ-65</strain>
    </source>
</reference>
<feature type="transmembrane region" description="Helical" evidence="9">
    <location>
        <begin position="881"/>
        <end position="901"/>
    </location>
</feature>
<feature type="transmembrane region" description="Helical" evidence="9">
    <location>
        <begin position="335"/>
        <end position="351"/>
    </location>
</feature>
<accession>A0A290QLA4</accession>
<evidence type="ECO:0000256" key="2">
    <source>
        <dbReference type="ARBA" id="ARBA00022448"/>
    </source>
</evidence>
<feature type="transmembrane region" description="Helical" evidence="9">
    <location>
        <begin position="956"/>
        <end position="978"/>
    </location>
</feature>
<keyword evidence="11" id="KW-1185">Reference proteome</keyword>
<keyword evidence="2" id="KW-0813">Transport</keyword>
<dbReference type="SUPFAM" id="SSF82693">
    <property type="entry name" value="Multidrug efflux transporter AcrB pore domain, PN1, PN2, PC1 and PC2 subdomains"/>
    <property type="match status" value="3"/>
</dbReference>
<dbReference type="EMBL" id="CP023344">
    <property type="protein sequence ID" value="ATC64752.1"/>
    <property type="molecule type" value="Genomic_DNA"/>
</dbReference>
<dbReference type="AlphaFoldDB" id="A0A290QLA4"/>
<dbReference type="Gene3D" id="3.30.2090.10">
    <property type="entry name" value="Multidrug efflux transporter AcrB TolC docking domain, DN and DC subdomains"/>
    <property type="match status" value="2"/>
</dbReference>
<dbReference type="RefSeq" id="WP_096056383.1">
    <property type="nucleotide sequence ID" value="NZ_CP023344.1"/>
</dbReference>
<evidence type="ECO:0000313" key="11">
    <source>
        <dbReference type="Proteomes" id="UP000217265"/>
    </source>
</evidence>
<evidence type="ECO:0000256" key="4">
    <source>
        <dbReference type="ARBA" id="ARBA00022519"/>
    </source>
</evidence>
<dbReference type="GO" id="GO:0042910">
    <property type="term" value="F:xenobiotic transmembrane transporter activity"/>
    <property type="evidence" value="ECO:0007669"/>
    <property type="project" value="TreeGrafter"/>
</dbReference>
<dbReference type="SUPFAM" id="SSF82866">
    <property type="entry name" value="Multidrug efflux transporter AcrB transmembrane domain"/>
    <property type="match status" value="2"/>
</dbReference>
<feature type="compositionally biased region" description="Polar residues" evidence="8">
    <location>
        <begin position="1022"/>
        <end position="1046"/>
    </location>
</feature>
<dbReference type="KEGG" id="vbh:CMV30_12700"/>
<name>A0A290QLA4_9BACT</name>
<evidence type="ECO:0000256" key="6">
    <source>
        <dbReference type="ARBA" id="ARBA00022989"/>
    </source>
</evidence>
<feature type="transmembrane region" description="Helical" evidence="9">
    <location>
        <begin position="907"/>
        <end position="928"/>
    </location>
</feature>
<feature type="transmembrane region" description="Helical" evidence="9">
    <location>
        <begin position="519"/>
        <end position="539"/>
    </location>
</feature>
<feature type="transmembrane region" description="Helical" evidence="9">
    <location>
        <begin position="429"/>
        <end position="449"/>
    </location>
</feature>
<evidence type="ECO:0000313" key="10">
    <source>
        <dbReference type="EMBL" id="ATC64752.1"/>
    </source>
</evidence>
<keyword evidence="5 9" id="KW-0812">Transmembrane</keyword>
<protein>
    <submittedName>
        <fullName evidence="10">Acriflavin resistance protein</fullName>
    </submittedName>
</protein>
<dbReference type="Gene3D" id="3.30.70.1320">
    <property type="entry name" value="Multidrug efflux transporter AcrB pore domain like"/>
    <property type="match status" value="1"/>
</dbReference>
<dbReference type="OrthoDB" id="9757876at2"/>
<dbReference type="PRINTS" id="PR00702">
    <property type="entry name" value="ACRIFLAVINRP"/>
</dbReference>
<feature type="transmembrane region" description="Helical" evidence="9">
    <location>
        <begin position="358"/>
        <end position="378"/>
    </location>
</feature>
<dbReference type="Gene3D" id="1.20.1640.10">
    <property type="entry name" value="Multidrug efflux transporter AcrB transmembrane domain"/>
    <property type="match status" value="2"/>
</dbReference>
<feature type="transmembrane region" description="Helical" evidence="9">
    <location>
        <begin position="855"/>
        <end position="874"/>
    </location>
</feature>